<dbReference type="Gene3D" id="3.20.110.10">
    <property type="entry name" value="Glycoside hydrolase 38, N terminal domain"/>
    <property type="match status" value="1"/>
</dbReference>
<dbReference type="GO" id="GO:0009313">
    <property type="term" value="P:oligosaccharide catabolic process"/>
    <property type="evidence" value="ECO:0007669"/>
    <property type="project" value="TreeGrafter"/>
</dbReference>
<evidence type="ECO:0000256" key="2">
    <source>
        <dbReference type="ARBA" id="ARBA00009792"/>
    </source>
</evidence>
<dbReference type="InterPro" id="IPR054723">
    <property type="entry name" value="Ams1-like_N"/>
</dbReference>
<evidence type="ECO:0000256" key="4">
    <source>
        <dbReference type="ARBA" id="ARBA00022723"/>
    </source>
</evidence>
<dbReference type="Pfam" id="PF01074">
    <property type="entry name" value="Glyco_hydro_38N"/>
    <property type="match status" value="1"/>
</dbReference>
<evidence type="ECO:0000256" key="6">
    <source>
        <dbReference type="ARBA" id="ARBA00023295"/>
    </source>
</evidence>
<dbReference type="FunFam" id="2.70.98.30:FF:000001">
    <property type="entry name" value="alpha-mannosidase 2C1 isoform X2"/>
    <property type="match status" value="1"/>
</dbReference>
<dbReference type="GO" id="GO:0030246">
    <property type="term" value="F:carbohydrate binding"/>
    <property type="evidence" value="ECO:0007669"/>
    <property type="project" value="InterPro"/>
</dbReference>
<evidence type="ECO:0000256" key="8">
    <source>
        <dbReference type="ARBA" id="ARBA00071615"/>
    </source>
</evidence>
<dbReference type="Proteomes" id="UP001355207">
    <property type="component" value="Chromosome 4"/>
</dbReference>
<organism evidence="10 11">
    <name type="scientific">Kwoniella dendrophila CBS 6074</name>
    <dbReference type="NCBI Taxonomy" id="1295534"/>
    <lineage>
        <taxon>Eukaryota</taxon>
        <taxon>Fungi</taxon>
        <taxon>Dikarya</taxon>
        <taxon>Basidiomycota</taxon>
        <taxon>Agaricomycotina</taxon>
        <taxon>Tremellomycetes</taxon>
        <taxon>Tremellales</taxon>
        <taxon>Cryptococcaceae</taxon>
        <taxon>Kwoniella</taxon>
    </lineage>
</organism>
<dbReference type="InterPro" id="IPR011013">
    <property type="entry name" value="Gal_mutarotase_sf_dom"/>
</dbReference>
<dbReference type="InterPro" id="IPR028995">
    <property type="entry name" value="Glyco_hydro_57/38_cen_sf"/>
</dbReference>
<accession>A0AAX4JTV7</accession>
<dbReference type="EMBL" id="CP144101">
    <property type="protein sequence ID" value="WWC88253.1"/>
    <property type="molecule type" value="Genomic_DNA"/>
</dbReference>
<dbReference type="AlphaFoldDB" id="A0AAX4JTV7"/>
<sequence>MKAQRNTLSYPQLSEEVEHNLLPGISLKRLDLFLEDGPYNEYNLASVLDRVRLYDDQIVKLKIWSAPDIETVSFQEAKEKLQGNDTRILKKGDLIGGSWSQHWVKVEINIPSNFRDSEEPVVFEFDPSCEALICDLNGNPLHGLTGGPNSTITAYPGYVEDRRIEHIIPRQYVKAGKYECYIEIACNGIFGIGINGYRHHEPDMNMKYHLELADLVLVRSEVHALKVDFQILKQFARSPESDRSPLSRQSLRAANEIMNVFRRDTEEEIDETIQKGRDIARQVIGSELNDLSDDDLKIWAIGHCHIDTGWLWRYSHTQQKIARSWSTQIDLMDRYPEHQFCASSAQQYYWLESMYPNLFLQIKEAVKKDKFHPIGGSWLEHDCLLPSGESLIRQYLYGQRYFEDRFGVKSKIAWLPDTFGYASQLPQILRLAGMDYFFTQKLSWNNINVFPHSTFNWSGLDGSQVLAHMTPTDTYNAQANFSELQKGINQNKNLESTDQCLLLFGNGDGGGGPTSLMLEKLRRLNSSSVKYPEVPTVKIEKVDSFFDHILKKTDGGKRLSSWRGELYFELHRGIFTSQAKIKNGNQTIEKLLRDLEYFATLASISSATYDYPKNQLDEIWRDVLLNQFHDVLPGTSIKMVNDDAVEIYRKRTLETRGLLDKALSALTSSKGLKGNKDSQIGIFDGLRLSRNQVVEIPSEFANNPDVVENAIQPFENRLLAYYHGDSSGIGKLVNPTEMISPVAKQDKNGVFTLSNSLVRLTLSNGRITSLYDIKLDRELICDGLGTSSGGLMIYEDYPLSYDAWDVEIYHLKMGREIKFDKVEIVANGPLRSTLRTTSKFGKSKVVLNFSLDAMKLEEMGSSIKSAIKVDAQVDWYETHKFLKFAVPLNIHSSTATYGTQFGIIERPTHRNTTIDQAKFEVPAHMFADLSENGYGVSLVSDYKYGYTVEGNTMRISLLRSATAPDVEQDRGYHEFTFHILPHEKRLIESGVYKKALTLINPLRLHKIDAPVKEPRLPITFTMEPQIPGSQADDGIILETIKRGEDDFIDDSRSNKSIILRLYDSLGGRSRTVLKIDGLTKPKSIKWLNILEEPEMFQDQPVDWIMDDGVIIVKMDFRCFEIKTLGIYLD</sequence>
<evidence type="ECO:0000256" key="1">
    <source>
        <dbReference type="ARBA" id="ARBA00000365"/>
    </source>
</evidence>
<dbReference type="InterPro" id="IPR011330">
    <property type="entry name" value="Glyco_hydro/deAcase_b/a-brl"/>
</dbReference>
<dbReference type="PANTHER" id="PTHR46017:SF1">
    <property type="entry name" value="ALPHA-MANNOSIDASE 2C1"/>
    <property type="match status" value="1"/>
</dbReference>
<dbReference type="SMART" id="SM00872">
    <property type="entry name" value="Alpha-mann_mid"/>
    <property type="match status" value="1"/>
</dbReference>
<dbReference type="GO" id="GO:0004559">
    <property type="term" value="F:alpha-mannosidase activity"/>
    <property type="evidence" value="ECO:0007669"/>
    <property type="project" value="UniProtKB-EC"/>
</dbReference>
<keyword evidence="4" id="KW-0479">Metal-binding</keyword>
<dbReference type="SUPFAM" id="SSF88713">
    <property type="entry name" value="Glycoside hydrolase/deacetylase"/>
    <property type="match status" value="1"/>
</dbReference>
<dbReference type="PANTHER" id="PTHR46017">
    <property type="entry name" value="ALPHA-MANNOSIDASE 2C1"/>
    <property type="match status" value="1"/>
</dbReference>
<comment type="function">
    <text evidence="7">Degrades free oligosaccharides in the vacuole.</text>
</comment>
<evidence type="ECO:0000313" key="10">
    <source>
        <dbReference type="EMBL" id="WWC88253.1"/>
    </source>
</evidence>
<dbReference type="InterPro" id="IPR027291">
    <property type="entry name" value="Glyco_hydro_38_N_sf"/>
</dbReference>
<dbReference type="Gene3D" id="2.70.98.30">
    <property type="entry name" value="Golgi alpha-mannosidase II, domain 4"/>
    <property type="match status" value="1"/>
</dbReference>
<name>A0AAX4JTV7_9TREE</name>
<comment type="catalytic activity">
    <reaction evidence="1">
        <text>Hydrolysis of terminal, non-reducing alpha-D-mannose residues in alpha-D-mannosides.</text>
        <dbReference type="EC" id="3.2.1.24"/>
    </reaction>
</comment>
<dbReference type="RefSeq" id="XP_066075016.1">
    <property type="nucleotide sequence ID" value="XM_066218919.1"/>
</dbReference>
<dbReference type="GO" id="GO:0006013">
    <property type="term" value="P:mannose metabolic process"/>
    <property type="evidence" value="ECO:0007669"/>
    <property type="project" value="InterPro"/>
</dbReference>
<keyword evidence="11" id="KW-1185">Reference proteome</keyword>
<keyword evidence="6" id="KW-0326">Glycosidase</keyword>
<dbReference type="GO" id="GO:0000329">
    <property type="term" value="C:fungal-type vacuole membrane"/>
    <property type="evidence" value="ECO:0007669"/>
    <property type="project" value="TreeGrafter"/>
</dbReference>
<evidence type="ECO:0000256" key="7">
    <source>
        <dbReference type="ARBA" id="ARBA00054985"/>
    </source>
</evidence>
<dbReference type="Pfam" id="PF17677">
    <property type="entry name" value="Glyco_hydro38C2"/>
    <property type="match status" value="1"/>
</dbReference>
<keyword evidence="5" id="KW-0378">Hydrolase</keyword>
<evidence type="ECO:0000313" key="11">
    <source>
        <dbReference type="Proteomes" id="UP001355207"/>
    </source>
</evidence>
<dbReference type="GO" id="GO:0046872">
    <property type="term" value="F:metal ion binding"/>
    <property type="evidence" value="ECO:0007669"/>
    <property type="project" value="UniProtKB-KW"/>
</dbReference>
<evidence type="ECO:0000256" key="3">
    <source>
        <dbReference type="ARBA" id="ARBA00012752"/>
    </source>
</evidence>
<dbReference type="InterPro" id="IPR011682">
    <property type="entry name" value="Glyco_hydro_38_C"/>
</dbReference>
<dbReference type="Pfam" id="PF22907">
    <property type="entry name" value="Ams1-like_1st"/>
    <property type="match status" value="1"/>
</dbReference>
<dbReference type="InterPro" id="IPR015341">
    <property type="entry name" value="Glyco_hydro_38_cen"/>
</dbReference>
<dbReference type="SUPFAM" id="SSF88688">
    <property type="entry name" value="Families 57/38 glycoside transferase middle domain"/>
    <property type="match status" value="1"/>
</dbReference>
<proteinExistence type="inferred from homology"/>
<evidence type="ECO:0000259" key="9">
    <source>
        <dbReference type="SMART" id="SM00872"/>
    </source>
</evidence>
<dbReference type="Pfam" id="PF07748">
    <property type="entry name" value="Glyco_hydro_38C"/>
    <property type="match status" value="1"/>
</dbReference>
<dbReference type="InterPro" id="IPR041147">
    <property type="entry name" value="GH38_C"/>
</dbReference>
<dbReference type="GeneID" id="91093830"/>
<dbReference type="Pfam" id="PF09261">
    <property type="entry name" value="Alpha-mann_mid"/>
    <property type="match status" value="1"/>
</dbReference>
<dbReference type="InterPro" id="IPR037094">
    <property type="entry name" value="Glyco_hydro_38_cen_sf"/>
</dbReference>
<dbReference type="Gene3D" id="1.20.1270.50">
    <property type="entry name" value="Glycoside hydrolase family 38, central domain"/>
    <property type="match status" value="1"/>
</dbReference>
<feature type="domain" description="Glycoside hydrolase family 38 central" evidence="9">
    <location>
        <begin position="569"/>
        <end position="648"/>
    </location>
</feature>
<dbReference type="SUPFAM" id="SSF74650">
    <property type="entry name" value="Galactose mutarotase-like"/>
    <property type="match status" value="1"/>
</dbReference>
<protein>
    <recommendedName>
        <fullName evidence="8">Alpha-mannosidase</fullName>
        <ecNumber evidence="3">3.2.1.24</ecNumber>
    </recommendedName>
</protein>
<evidence type="ECO:0000256" key="5">
    <source>
        <dbReference type="ARBA" id="ARBA00022801"/>
    </source>
</evidence>
<dbReference type="InterPro" id="IPR000602">
    <property type="entry name" value="Glyco_hydro_38_N"/>
</dbReference>
<dbReference type="EC" id="3.2.1.24" evidence="3"/>
<comment type="similarity">
    <text evidence="2">Belongs to the glycosyl hydrolase 38 family.</text>
</comment>
<dbReference type="FunFam" id="3.20.110.10:FF:000002">
    <property type="entry name" value="alpha-mannosidase 2C1 isoform X1"/>
    <property type="match status" value="1"/>
</dbReference>
<dbReference type="FunFam" id="1.20.1270.50:FF:000004">
    <property type="entry name" value="alpha-mannosidase 2C1 isoform X1"/>
    <property type="match status" value="1"/>
</dbReference>
<reference evidence="10 11" key="1">
    <citation type="submission" date="2024-01" db="EMBL/GenBank/DDBJ databases">
        <title>Comparative genomics of Cryptococcus and Kwoniella reveals pathogenesis evolution and contrasting modes of karyotype evolution via chromosome fusion or intercentromeric recombination.</title>
        <authorList>
            <person name="Coelho M.A."/>
            <person name="David-Palma M."/>
            <person name="Shea T."/>
            <person name="Bowers K."/>
            <person name="McGinley-Smith S."/>
            <person name="Mohammad A.W."/>
            <person name="Gnirke A."/>
            <person name="Yurkov A.M."/>
            <person name="Nowrousian M."/>
            <person name="Sun S."/>
            <person name="Cuomo C.A."/>
            <person name="Heitman J."/>
        </authorList>
    </citation>
    <scope>NUCLEOTIDE SEQUENCE [LARGE SCALE GENOMIC DNA]</scope>
    <source>
        <strain evidence="10 11">CBS 6074</strain>
    </source>
</reference>
<gene>
    <name evidence="10" type="ORF">L201_003160</name>
</gene>